<evidence type="ECO:0000313" key="8">
    <source>
        <dbReference type="Proteomes" id="UP000253529"/>
    </source>
</evidence>
<dbReference type="GO" id="GO:0005524">
    <property type="term" value="F:ATP binding"/>
    <property type="evidence" value="ECO:0007669"/>
    <property type="project" value="UniProtKB-KW"/>
</dbReference>
<keyword evidence="3" id="KW-0547">Nucleotide-binding</keyword>
<evidence type="ECO:0000256" key="5">
    <source>
        <dbReference type="ARBA" id="ARBA00022840"/>
    </source>
</evidence>
<protein>
    <submittedName>
        <fullName evidence="7">Fructokinase</fullName>
    </submittedName>
</protein>
<feature type="domain" description="Carbohydrate kinase PfkB" evidence="6">
    <location>
        <begin position="2"/>
        <end position="298"/>
    </location>
</feature>
<dbReference type="PANTHER" id="PTHR43085:SF1">
    <property type="entry name" value="PSEUDOURIDINE KINASE-RELATED"/>
    <property type="match status" value="1"/>
</dbReference>
<dbReference type="CDD" id="cd01167">
    <property type="entry name" value="bac_FRK"/>
    <property type="match status" value="1"/>
</dbReference>
<dbReference type="RefSeq" id="WP_170153129.1">
    <property type="nucleotide sequence ID" value="NZ_QNRK01000009.1"/>
</dbReference>
<accession>A0A366FJH5</accession>
<keyword evidence="5" id="KW-0067">ATP-binding</keyword>
<dbReference type="PROSITE" id="PS00584">
    <property type="entry name" value="PFKB_KINASES_2"/>
    <property type="match status" value="1"/>
</dbReference>
<dbReference type="InterPro" id="IPR002173">
    <property type="entry name" value="Carboh/pur_kinase_PfkB_CS"/>
</dbReference>
<keyword evidence="4 7" id="KW-0418">Kinase</keyword>
<reference evidence="7 8" key="1">
    <citation type="submission" date="2018-06" db="EMBL/GenBank/DDBJ databases">
        <title>Genomic Encyclopedia of Type Strains, Phase IV (KMG-IV): sequencing the most valuable type-strain genomes for metagenomic binning, comparative biology and taxonomic classification.</title>
        <authorList>
            <person name="Goeker M."/>
        </authorList>
    </citation>
    <scope>NUCLEOTIDE SEQUENCE [LARGE SCALE GENOMIC DNA]</scope>
    <source>
        <strain evidence="7 8">DSM 24875</strain>
    </source>
</reference>
<dbReference type="SUPFAM" id="SSF53613">
    <property type="entry name" value="Ribokinase-like"/>
    <property type="match status" value="1"/>
</dbReference>
<dbReference type="EMBL" id="QNRK01000009">
    <property type="protein sequence ID" value="RBP14266.1"/>
    <property type="molecule type" value="Genomic_DNA"/>
</dbReference>
<comment type="caution">
    <text evidence="7">The sequence shown here is derived from an EMBL/GenBank/DDBJ whole genome shotgun (WGS) entry which is preliminary data.</text>
</comment>
<evidence type="ECO:0000313" key="7">
    <source>
        <dbReference type="EMBL" id="RBP14266.1"/>
    </source>
</evidence>
<dbReference type="InterPro" id="IPR011611">
    <property type="entry name" value="PfkB_dom"/>
</dbReference>
<evidence type="ECO:0000256" key="1">
    <source>
        <dbReference type="ARBA" id="ARBA00010688"/>
    </source>
</evidence>
<keyword evidence="2" id="KW-0808">Transferase</keyword>
<dbReference type="Proteomes" id="UP000253529">
    <property type="component" value="Unassembled WGS sequence"/>
</dbReference>
<sequence length="309" mass="32295">MILISGEALIDLIPDPERENAYDAVLGGSPYNVAIGLGRLGAATAFLSRISTDGNGEALAAGLRDNGVDISLVVREPRPTTLAFVMRGTAKTGSRYSFYLDGTAYDGPWPFPAEWPAAARHLHVGSFSAVERHGEAVAGAMKNAGGRATVSYDPNIRPFVTPDREAVTRLVERQAALAHVVKASEEDLLWLYPGRPVEDGLAAWAGAGPRFCVATLGERGALAMLGAEAIAVPAPRVEVIDTVGAGDSFMSALLGAMDRDGALGAASAAPDRAALERWLRFAACASAITCTRKGSNPPTRAEVERALAA</sequence>
<dbReference type="PANTHER" id="PTHR43085">
    <property type="entry name" value="HEXOKINASE FAMILY MEMBER"/>
    <property type="match status" value="1"/>
</dbReference>
<comment type="similarity">
    <text evidence="1">Belongs to the carbohydrate kinase PfkB family.</text>
</comment>
<proteinExistence type="inferred from homology"/>
<dbReference type="GO" id="GO:0016301">
    <property type="term" value="F:kinase activity"/>
    <property type="evidence" value="ECO:0007669"/>
    <property type="project" value="UniProtKB-KW"/>
</dbReference>
<evidence type="ECO:0000259" key="6">
    <source>
        <dbReference type="Pfam" id="PF00294"/>
    </source>
</evidence>
<keyword evidence="8" id="KW-1185">Reference proteome</keyword>
<evidence type="ECO:0000256" key="3">
    <source>
        <dbReference type="ARBA" id="ARBA00022741"/>
    </source>
</evidence>
<dbReference type="InterPro" id="IPR050306">
    <property type="entry name" value="PfkB_Carbo_kinase"/>
</dbReference>
<gene>
    <name evidence="7" type="ORF">DFR50_10919</name>
</gene>
<organism evidence="7 8">
    <name type="scientific">Roseiarcus fermentans</name>
    <dbReference type="NCBI Taxonomy" id="1473586"/>
    <lineage>
        <taxon>Bacteria</taxon>
        <taxon>Pseudomonadati</taxon>
        <taxon>Pseudomonadota</taxon>
        <taxon>Alphaproteobacteria</taxon>
        <taxon>Hyphomicrobiales</taxon>
        <taxon>Roseiarcaceae</taxon>
        <taxon>Roseiarcus</taxon>
    </lineage>
</organism>
<evidence type="ECO:0000256" key="2">
    <source>
        <dbReference type="ARBA" id="ARBA00022679"/>
    </source>
</evidence>
<evidence type="ECO:0000256" key="4">
    <source>
        <dbReference type="ARBA" id="ARBA00022777"/>
    </source>
</evidence>
<dbReference type="AlphaFoldDB" id="A0A366FJH5"/>
<name>A0A366FJH5_9HYPH</name>
<dbReference type="InterPro" id="IPR029056">
    <property type="entry name" value="Ribokinase-like"/>
</dbReference>
<dbReference type="Gene3D" id="3.40.1190.20">
    <property type="match status" value="1"/>
</dbReference>
<dbReference type="Pfam" id="PF00294">
    <property type="entry name" value="PfkB"/>
    <property type="match status" value="1"/>
</dbReference>